<name>A0A2N4UV21_9GAMM</name>
<keyword evidence="2" id="KW-0812">Transmembrane</keyword>
<proteinExistence type="predicted"/>
<evidence type="ECO:0000313" key="4">
    <source>
        <dbReference type="Proteomes" id="UP000234420"/>
    </source>
</evidence>
<reference evidence="3 4" key="1">
    <citation type="journal article" date="2018" name="Syst. Appl. Microbiol.">
        <title>Photobacterium carnosum sp. nov., isolated from spoiled modified atmosphere packaged poultry meat.</title>
        <authorList>
            <person name="Hilgarth M."/>
            <person name="Fuertes S."/>
            <person name="Ehrmann M."/>
            <person name="Vogel R.F."/>
        </authorList>
    </citation>
    <scope>NUCLEOTIDE SEQUENCE [LARGE SCALE GENOMIC DNA]</scope>
    <source>
        <strain evidence="3 4">TMW 2.2021</strain>
    </source>
</reference>
<keyword evidence="2" id="KW-1133">Transmembrane helix</keyword>
<dbReference type="EMBL" id="NPIB01000004">
    <property type="protein sequence ID" value="PLC58843.1"/>
    <property type="molecule type" value="Genomic_DNA"/>
</dbReference>
<dbReference type="PANTHER" id="PTHR32309:SF31">
    <property type="entry name" value="CAPSULAR EXOPOLYSACCHARIDE FAMILY"/>
    <property type="match status" value="1"/>
</dbReference>
<feature type="coiled-coil region" evidence="1">
    <location>
        <begin position="346"/>
        <end position="373"/>
    </location>
</feature>
<evidence type="ECO:0000256" key="2">
    <source>
        <dbReference type="SAM" id="Phobius"/>
    </source>
</evidence>
<dbReference type="Proteomes" id="UP000234420">
    <property type="component" value="Unassembled WGS sequence"/>
</dbReference>
<keyword evidence="1" id="KW-0175">Coiled coil</keyword>
<accession>A0A2N4UV21</accession>
<dbReference type="RefSeq" id="WP_101767917.1">
    <property type="nucleotide sequence ID" value="NZ_BPPU01000002.1"/>
</dbReference>
<keyword evidence="2" id="KW-0472">Membrane</keyword>
<comment type="caution">
    <text evidence="3">The sequence shown here is derived from an EMBL/GenBank/DDBJ whole genome shotgun (WGS) entry which is preliminary data.</text>
</comment>
<evidence type="ECO:0008006" key="5">
    <source>
        <dbReference type="Google" id="ProtNLM"/>
    </source>
</evidence>
<feature type="transmembrane region" description="Helical" evidence="2">
    <location>
        <begin position="410"/>
        <end position="434"/>
    </location>
</feature>
<feature type="transmembrane region" description="Helical" evidence="2">
    <location>
        <begin position="12"/>
        <end position="30"/>
    </location>
</feature>
<gene>
    <name evidence="3" type="ORF">CIK00_05490</name>
</gene>
<keyword evidence="4" id="KW-1185">Reference proteome</keyword>
<organism evidence="3 4">
    <name type="scientific">Photobacterium carnosum</name>
    <dbReference type="NCBI Taxonomy" id="2023717"/>
    <lineage>
        <taxon>Bacteria</taxon>
        <taxon>Pseudomonadati</taxon>
        <taxon>Pseudomonadota</taxon>
        <taxon>Gammaproteobacteria</taxon>
        <taxon>Vibrionales</taxon>
        <taxon>Vibrionaceae</taxon>
        <taxon>Photobacterium</taxon>
    </lineage>
</organism>
<sequence>MVIKALKYNILFFIIGFTFIWGVLLGSLVLKNKYEGRLTLIFPSSQSDTRLKLLSIGEMTTNNKSIFSNMKIDPKETYKEIIMSNELRESIAHDLDVLLVNIPVPKITNVPQTPLIKISMISDHKKNLVSMLDSLLHNLNSKIEEHRIKYIEFRNISNKSKIDNSKFKIDLLTEKIKNIRVEYNILHDDSNNYYSEKLYKLDDVFRNKKIELISLKTKLEQFEKVLKLTAEDASLALYINSDYILKQLYQERAEVSSKLSLLAAVSGANNPDFKNIKEEYRQLTKNINHRLSFLNKGLNDNNTKRLILNIDIDERSEIFKVYVLNKIEYQTIVNEFNQIDIEIKTLKNTLIEMLDKQNQLEMLTKKLELHEAIYFSKLSNEQAYIDDAEYIYPDIQLWEEAKIVNEKGKYTHIIIIIIGIIATIIWIVILCLFYKKQHLKI</sequence>
<protein>
    <recommendedName>
        <fullName evidence="5">Polysaccharide chain length determinant N-terminal domain-containing protein</fullName>
    </recommendedName>
</protein>
<dbReference type="AlphaFoldDB" id="A0A2N4UV21"/>
<evidence type="ECO:0000256" key="1">
    <source>
        <dbReference type="SAM" id="Coils"/>
    </source>
</evidence>
<dbReference type="InterPro" id="IPR050445">
    <property type="entry name" value="Bact_polysacc_biosynth/exp"/>
</dbReference>
<evidence type="ECO:0000313" key="3">
    <source>
        <dbReference type="EMBL" id="PLC58843.1"/>
    </source>
</evidence>
<dbReference type="PANTHER" id="PTHR32309">
    <property type="entry name" value="TYROSINE-PROTEIN KINASE"/>
    <property type="match status" value="1"/>
</dbReference>